<dbReference type="Proteomes" id="UP001497392">
    <property type="component" value="Unassembled WGS sequence"/>
</dbReference>
<dbReference type="InterPro" id="IPR003347">
    <property type="entry name" value="JmjC_dom"/>
</dbReference>
<dbReference type="PANTHER" id="PTHR12461:SF99">
    <property type="entry name" value="BIFUNCTIONAL PEPTIDASE AND (3S)-LYSYL HYDROXYLASE JMJD7"/>
    <property type="match status" value="1"/>
</dbReference>
<protein>
    <submittedName>
        <fullName evidence="3">G3084 protein</fullName>
    </submittedName>
</protein>
<dbReference type="PROSITE" id="PS51184">
    <property type="entry name" value="JMJC"/>
    <property type="match status" value="1"/>
</dbReference>
<dbReference type="Pfam" id="PF13621">
    <property type="entry name" value="Cupin_8"/>
    <property type="match status" value="1"/>
</dbReference>
<evidence type="ECO:0000256" key="1">
    <source>
        <dbReference type="ARBA" id="ARBA00006801"/>
    </source>
</evidence>
<accession>A0ABP1FNJ9</accession>
<dbReference type="InterPro" id="IPR041667">
    <property type="entry name" value="Cupin_8"/>
</dbReference>
<dbReference type="EMBL" id="CAXHTA020000004">
    <property type="protein sequence ID" value="CAL5220976.1"/>
    <property type="molecule type" value="Genomic_DNA"/>
</dbReference>
<comment type="caution">
    <text evidence="3">The sequence shown here is derived from an EMBL/GenBank/DDBJ whole genome shotgun (WGS) entry which is preliminary data.</text>
</comment>
<dbReference type="SUPFAM" id="SSF51197">
    <property type="entry name" value="Clavaminate synthase-like"/>
    <property type="match status" value="1"/>
</dbReference>
<keyword evidence="4" id="KW-1185">Reference proteome</keyword>
<feature type="domain" description="JmjC" evidence="2">
    <location>
        <begin position="130"/>
        <end position="316"/>
    </location>
</feature>
<proteinExistence type="inferred from homology"/>
<evidence type="ECO:0000313" key="4">
    <source>
        <dbReference type="Proteomes" id="UP001497392"/>
    </source>
</evidence>
<reference evidence="3 4" key="1">
    <citation type="submission" date="2024-06" db="EMBL/GenBank/DDBJ databases">
        <authorList>
            <person name="Kraege A."/>
            <person name="Thomma B."/>
        </authorList>
    </citation>
    <scope>NUCLEOTIDE SEQUENCE [LARGE SCALE GENOMIC DNA]</scope>
</reference>
<comment type="similarity">
    <text evidence="1">Belongs to the JARID1 histone demethylase family.</text>
</comment>
<evidence type="ECO:0000259" key="2">
    <source>
        <dbReference type="PROSITE" id="PS51184"/>
    </source>
</evidence>
<organism evidence="3 4">
    <name type="scientific">Coccomyxa viridis</name>
    <dbReference type="NCBI Taxonomy" id="1274662"/>
    <lineage>
        <taxon>Eukaryota</taxon>
        <taxon>Viridiplantae</taxon>
        <taxon>Chlorophyta</taxon>
        <taxon>core chlorophytes</taxon>
        <taxon>Trebouxiophyceae</taxon>
        <taxon>Trebouxiophyceae incertae sedis</taxon>
        <taxon>Coccomyxaceae</taxon>
        <taxon>Coccomyxa</taxon>
    </lineage>
</organism>
<dbReference type="Gene3D" id="2.60.120.10">
    <property type="entry name" value="Jelly Rolls"/>
    <property type="match status" value="1"/>
</dbReference>
<evidence type="ECO:0000313" key="3">
    <source>
        <dbReference type="EMBL" id="CAL5220976.1"/>
    </source>
</evidence>
<dbReference type="InterPro" id="IPR014710">
    <property type="entry name" value="RmlC-like_jellyroll"/>
</dbReference>
<name>A0ABP1FNJ9_9CHLO</name>
<gene>
    <name evidence="3" type="primary">g3084</name>
    <name evidence="3" type="ORF">VP750_LOCUS2635</name>
</gene>
<sequence length="329" mass="36606">MVDLSVLDQLQKLSREIRELDVGHEVPKIHVGDLNSLTFYRDYVSRNKPVIITGALEGWPAVDRWNRASLELALGSSQVSMAVTPDGRADAVKQMSDGQRVFALPATERRPFPDFLEAVIKPEPGAIVYAQSQNNSMAEEFPQLMPDISELEWATEAFGAPPEATNLWIGGDESVTSFHKDHYENIYAMVCGVKVFSLLPPADAYRLGIRPYSVAQYTRDQHGRLKLDLVNPKQEVPWSPVKSPADWQSSRPDPWNDGLPRPIVARVGPGEVLYLPSLWFHSVAQRSAQPGEPVIAVNFWYDMAFDCKAAYAKFCEELATVALPALPSS</sequence>
<dbReference type="SMART" id="SM00558">
    <property type="entry name" value="JmjC"/>
    <property type="match status" value="1"/>
</dbReference>
<dbReference type="PANTHER" id="PTHR12461">
    <property type="entry name" value="HYPOXIA-INDUCIBLE FACTOR 1 ALPHA INHIBITOR-RELATED"/>
    <property type="match status" value="1"/>
</dbReference>